<evidence type="ECO:0000256" key="1">
    <source>
        <dbReference type="SAM" id="MobiDB-lite"/>
    </source>
</evidence>
<feature type="region of interest" description="Disordered" evidence="1">
    <location>
        <begin position="1"/>
        <end position="88"/>
    </location>
</feature>
<dbReference type="AlphaFoldDB" id="A0A1G4KM55"/>
<dbReference type="EMBL" id="LT598447">
    <property type="protein sequence ID" value="SCV05597.1"/>
    <property type="molecule type" value="Genomic_DNA"/>
</dbReference>
<keyword evidence="3" id="KW-1185">Reference proteome</keyword>
<proteinExistence type="predicted"/>
<evidence type="ECO:0000313" key="2">
    <source>
        <dbReference type="EMBL" id="SCV05597.1"/>
    </source>
</evidence>
<gene>
    <name evidence="2" type="ORF">LANO_0H10990G</name>
</gene>
<name>A0A1G4KM55_9SACH</name>
<protein>
    <submittedName>
        <fullName evidence="2">LANO_0H10990g1_1</fullName>
    </submittedName>
</protein>
<feature type="compositionally biased region" description="Polar residues" evidence="1">
    <location>
        <begin position="26"/>
        <end position="35"/>
    </location>
</feature>
<reference evidence="3" key="1">
    <citation type="submission" date="2016-03" db="EMBL/GenBank/DDBJ databases">
        <authorList>
            <person name="Devillers Hugo."/>
        </authorList>
    </citation>
    <scope>NUCLEOTIDE SEQUENCE [LARGE SCALE GENOMIC DNA]</scope>
</reference>
<dbReference type="Proteomes" id="UP000189911">
    <property type="component" value="Chromosome H"/>
</dbReference>
<sequence>MLTGHYHGGRKRPSKRQVKPNKSSKRQSATPNGSVDNFGGLVPRLVSQRTLRSQKRSQDAVSSAQDAFFTSQSPKRRVTIEKKTSRAKMTESKYLRSLATIKTTTSTATKTATTAATAAATTTATATDPVAPSSSPPPSFLDDYLQWDMADTSAAAPAQPQNLLLVHTQPMHLISTSRLQDRFEELESRSLSPSFSAFSDHLHDSVPEFGPVDTSFVDPASKIPRNPPFQVQHLIDAATQLVKPKNCVHVQAPPVYLSPEESFVQYISHKLSRYCGYLPNDSKYYDKLRLQEISYRLGKTTF</sequence>
<feature type="compositionally biased region" description="Basic residues" evidence="1">
    <location>
        <begin position="7"/>
        <end position="25"/>
    </location>
</feature>
<dbReference type="OrthoDB" id="4036215at2759"/>
<organism evidence="2 3">
    <name type="scientific">Lachancea nothofagi CBS 11611</name>
    <dbReference type="NCBI Taxonomy" id="1266666"/>
    <lineage>
        <taxon>Eukaryota</taxon>
        <taxon>Fungi</taxon>
        <taxon>Dikarya</taxon>
        <taxon>Ascomycota</taxon>
        <taxon>Saccharomycotina</taxon>
        <taxon>Saccharomycetes</taxon>
        <taxon>Saccharomycetales</taxon>
        <taxon>Saccharomycetaceae</taxon>
        <taxon>Lachancea</taxon>
    </lineage>
</organism>
<evidence type="ECO:0000313" key="3">
    <source>
        <dbReference type="Proteomes" id="UP000189911"/>
    </source>
</evidence>
<accession>A0A1G4KM55</accession>
<feature type="compositionally biased region" description="Polar residues" evidence="1">
    <location>
        <begin position="59"/>
        <end position="73"/>
    </location>
</feature>
<feature type="compositionally biased region" description="Basic and acidic residues" evidence="1">
    <location>
        <begin position="78"/>
        <end position="88"/>
    </location>
</feature>